<evidence type="ECO:0000256" key="1">
    <source>
        <dbReference type="SAM" id="MobiDB-lite"/>
    </source>
</evidence>
<dbReference type="HOGENOM" id="CLU_1484284_0_0_1"/>
<dbReference type="EnsemblPlants" id="ONIVA11G16610.1">
    <property type="protein sequence ID" value="ONIVA11G16610.1"/>
    <property type="gene ID" value="ONIVA11G16610"/>
</dbReference>
<evidence type="ECO:0000313" key="2">
    <source>
        <dbReference type="EnsemblPlants" id="ONIVA11G16610.1"/>
    </source>
</evidence>
<proteinExistence type="predicted"/>
<reference evidence="2" key="2">
    <citation type="submission" date="2018-04" db="EMBL/GenBank/DDBJ databases">
        <title>OnivRS2 (Oryza nivara Reference Sequence Version 2).</title>
        <authorList>
            <person name="Zhang J."/>
            <person name="Kudrna D."/>
            <person name="Lee S."/>
            <person name="Talag J."/>
            <person name="Rajasekar S."/>
            <person name="Welchert J."/>
            <person name="Hsing Y.-I."/>
            <person name="Wing R.A."/>
        </authorList>
    </citation>
    <scope>NUCLEOTIDE SEQUENCE [LARGE SCALE GENOMIC DNA]</scope>
    <source>
        <strain evidence="2">SL10</strain>
    </source>
</reference>
<name>A0A0E0J359_ORYNI</name>
<feature type="region of interest" description="Disordered" evidence="1">
    <location>
        <begin position="1"/>
        <end position="41"/>
    </location>
</feature>
<organism evidence="2">
    <name type="scientific">Oryza nivara</name>
    <name type="common">Indian wild rice</name>
    <name type="synonym">Oryza sativa f. spontanea</name>
    <dbReference type="NCBI Taxonomy" id="4536"/>
    <lineage>
        <taxon>Eukaryota</taxon>
        <taxon>Viridiplantae</taxon>
        <taxon>Streptophyta</taxon>
        <taxon>Embryophyta</taxon>
        <taxon>Tracheophyta</taxon>
        <taxon>Spermatophyta</taxon>
        <taxon>Magnoliopsida</taxon>
        <taxon>Liliopsida</taxon>
        <taxon>Poales</taxon>
        <taxon>Poaceae</taxon>
        <taxon>BOP clade</taxon>
        <taxon>Oryzoideae</taxon>
        <taxon>Oryzeae</taxon>
        <taxon>Oryzinae</taxon>
        <taxon>Oryza</taxon>
    </lineage>
</organism>
<evidence type="ECO:0000313" key="3">
    <source>
        <dbReference type="Proteomes" id="UP000006591"/>
    </source>
</evidence>
<accession>A0A0E0J359</accession>
<dbReference type="Proteomes" id="UP000006591">
    <property type="component" value="Chromosome 11"/>
</dbReference>
<protein>
    <submittedName>
        <fullName evidence="2">Uncharacterized protein</fullName>
    </submittedName>
</protein>
<keyword evidence="3" id="KW-1185">Reference proteome</keyword>
<dbReference type="AlphaFoldDB" id="A0A0E0J359"/>
<reference evidence="2" key="1">
    <citation type="submission" date="2015-04" db="UniProtKB">
        <authorList>
            <consortium name="EnsemblPlants"/>
        </authorList>
    </citation>
    <scope>IDENTIFICATION</scope>
    <source>
        <strain evidence="2">SL10</strain>
    </source>
</reference>
<dbReference type="Gramene" id="ONIVA11G16610.1">
    <property type="protein sequence ID" value="ONIVA11G16610.1"/>
    <property type="gene ID" value="ONIVA11G16610"/>
</dbReference>
<feature type="compositionally biased region" description="Gly residues" evidence="1">
    <location>
        <begin position="16"/>
        <end position="26"/>
    </location>
</feature>
<sequence length="182" mass="19370">MSDGQTAMWQRRHGGGDTGEGEGGGYVVPMPPPAPGSARTPHGRLRLARAVPVEHAMEVASLAAPEEAMALHGGVHGHGHRQRRAWAQAWALRSTSMERVMVDVLLLLVLSSSDLAMATNDGNLAAADCKMILFPAYCDDIKTCIPLCTNNSPLKPVPSQLSTVLCLDLGCQCTFCPKTARN</sequence>